<evidence type="ECO:0000256" key="4">
    <source>
        <dbReference type="ARBA" id="ARBA00022989"/>
    </source>
</evidence>
<feature type="non-terminal residue" evidence="7">
    <location>
        <position position="1"/>
    </location>
</feature>
<dbReference type="Proteomes" id="UP000728032">
    <property type="component" value="Unassembled WGS sequence"/>
</dbReference>
<feature type="transmembrane region" description="Helical" evidence="6">
    <location>
        <begin position="6"/>
        <end position="28"/>
    </location>
</feature>
<dbReference type="EMBL" id="CAJPVJ010033538">
    <property type="protein sequence ID" value="CAG2180753.1"/>
    <property type="molecule type" value="Genomic_DNA"/>
</dbReference>
<organism evidence="7">
    <name type="scientific">Oppiella nova</name>
    <dbReference type="NCBI Taxonomy" id="334625"/>
    <lineage>
        <taxon>Eukaryota</taxon>
        <taxon>Metazoa</taxon>
        <taxon>Ecdysozoa</taxon>
        <taxon>Arthropoda</taxon>
        <taxon>Chelicerata</taxon>
        <taxon>Arachnida</taxon>
        <taxon>Acari</taxon>
        <taxon>Acariformes</taxon>
        <taxon>Sarcoptiformes</taxon>
        <taxon>Oribatida</taxon>
        <taxon>Brachypylina</taxon>
        <taxon>Oppioidea</taxon>
        <taxon>Oppiidae</taxon>
        <taxon>Oppiella</taxon>
    </lineage>
</organism>
<dbReference type="AlphaFoldDB" id="A0A7R9R090"/>
<proteinExistence type="inferred from homology"/>
<gene>
    <name evidence="7" type="ORF">ONB1V03_LOCUS20174</name>
</gene>
<comment type="caution">
    <text evidence="6">Lacks conserved residue(s) required for the propagation of feature annotation.</text>
</comment>
<dbReference type="OrthoDB" id="442680at2759"/>
<keyword evidence="3 6" id="KW-0812">Transmembrane</keyword>
<comment type="subcellular location">
    <subcellularLocation>
        <location evidence="1 6">Membrane</location>
        <topology evidence="1 6">Multi-pass membrane protein</topology>
    </subcellularLocation>
</comment>
<dbReference type="GO" id="GO:0005384">
    <property type="term" value="F:manganese ion transmembrane transporter activity"/>
    <property type="evidence" value="ECO:0007669"/>
    <property type="project" value="TreeGrafter"/>
</dbReference>
<evidence type="ECO:0000256" key="5">
    <source>
        <dbReference type="ARBA" id="ARBA00023136"/>
    </source>
</evidence>
<dbReference type="GO" id="GO:0005794">
    <property type="term" value="C:Golgi apparatus"/>
    <property type="evidence" value="ECO:0007669"/>
    <property type="project" value="TreeGrafter"/>
</dbReference>
<evidence type="ECO:0000256" key="6">
    <source>
        <dbReference type="RuleBase" id="RU365102"/>
    </source>
</evidence>
<evidence type="ECO:0000256" key="2">
    <source>
        <dbReference type="ARBA" id="ARBA00009190"/>
    </source>
</evidence>
<evidence type="ECO:0000313" key="8">
    <source>
        <dbReference type="Proteomes" id="UP000728032"/>
    </source>
</evidence>
<dbReference type="PANTHER" id="PTHR12608">
    <property type="entry name" value="TRANSMEMBRANE PROTEIN HTP-1 RELATED"/>
    <property type="match status" value="1"/>
</dbReference>
<name>A0A7R9R090_9ACAR</name>
<dbReference type="GO" id="GO:0015085">
    <property type="term" value="F:calcium ion transmembrane transporter activity"/>
    <property type="evidence" value="ECO:0007669"/>
    <property type="project" value="TreeGrafter"/>
</dbReference>
<accession>A0A7R9R090</accession>
<sequence length="202" mass="21877">DPIGVIVGSLFGYSVCTAIAVLGGSILAQIISIRMVTLIGGLSFLTFAGLALNKYYRNRALVGRDISVVNRTAFPLNNPNDSKQFEERVGAETAIGITGRIYDSSHRYLKLVATDWESSAAIEGTLSQHDIGSDVSFDLLRAPCLMAGQVVTQIAPTVGGVCLVFDDSLREYRTLDGFEVVNGCHPLQHNLSREEDQNQRSV</sequence>
<keyword evidence="5 6" id="KW-0472">Membrane</keyword>
<evidence type="ECO:0000256" key="3">
    <source>
        <dbReference type="ARBA" id="ARBA00022692"/>
    </source>
</evidence>
<keyword evidence="8" id="KW-1185">Reference proteome</keyword>
<protein>
    <recommendedName>
        <fullName evidence="6">GDT1 family protein</fullName>
    </recommendedName>
</protein>
<keyword evidence="4 6" id="KW-1133">Transmembrane helix</keyword>
<reference evidence="7" key="1">
    <citation type="submission" date="2020-11" db="EMBL/GenBank/DDBJ databases">
        <authorList>
            <person name="Tran Van P."/>
        </authorList>
    </citation>
    <scope>NUCLEOTIDE SEQUENCE</scope>
</reference>
<dbReference type="EMBL" id="OC948363">
    <property type="protein sequence ID" value="CAD7663616.1"/>
    <property type="molecule type" value="Genomic_DNA"/>
</dbReference>
<dbReference type="GO" id="GO:0032468">
    <property type="term" value="P:Golgi calcium ion homeostasis"/>
    <property type="evidence" value="ECO:0007669"/>
    <property type="project" value="TreeGrafter"/>
</dbReference>
<dbReference type="Pfam" id="PF01169">
    <property type="entry name" value="GDT1"/>
    <property type="match status" value="1"/>
</dbReference>
<dbReference type="GO" id="GO:0032472">
    <property type="term" value="P:Golgi calcium ion transport"/>
    <property type="evidence" value="ECO:0007669"/>
    <property type="project" value="TreeGrafter"/>
</dbReference>
<comment type="similarity">
    <text evidence="2 6">Belongs to the GDT1 family.</text>
</comment>
<dbReference type="GO" id="GO:0016020">
    <property type="term" value="C:membrane"/>
    <property type="evidence" value="ECO:0007669"/>
    <property type="project" value="UniProtKB-SubCell"/>
</dbReference>
<feature type="transmembrane region" description="Helical" evidence="6">
    <location>
        <begin position="35"/>
        <end position="56"/>
    </location>
</feature>
<evidence type="ECO:0000313" key="7">
    <source>
        <dbReference type="EMBL" id="CAD7663616.1"/>
    </source>
</evidence>
<evidence type="ECO:0000256" key="1">
    <source>
        <dbReference type="ARBA" id="ARBA00004141"/>
    </source>
</evidence>
<dbReference type="PANTHER" id="PTHR12608:SF1">
    <property type="entry name" value="TRANSMEMBRANE PROTEIN 165"/>
    <property type="match status" value="1"/>
</dbReference>
<dbReference type="InterPro" id="IPR001727">
    <property type="entry name" value="GDT1-like"/>
</dbReference>